<sequence>MQWLFRVYLGWFRTRQTIKCDDDLSSQTPSVSELSTVIRVPDCCCVFGDLMCRYDLDMHYLPLQQRIVGIGILQPEQ</sequence>
<gene>
    <name evidence="1" type="ORF">LENED_012001</name>
</gene>
<name>A0A1Q3ERH8_LENED</name>
<evidence type="ECO:0000313" key="1">
    <source>
        <dbReference type="EMBL" id="GAW09805.1"/>
    </source>
</evidence>
<dbReference type="AlphaFoldDB" id="A0A1Q3ERH8"/>
<keyword evidence="2" id="KW-1185">Reference proteome</keyword>
<comment type="caution">
    <text evidence="1">The sequence shown here is derived from an EMBL/GenBank/DDBJ whole genome shotgun (WGS) entry which is preliminary data.</text>
</comment>
<reference evidence="1 2" key="1">
    <citation type="submission" date="2016-08" db="EMBL/GenBank/DDBJ databases">
        <authorList>
            <consortium name="Lentinula edodes genome sequencing consortium"/>
            <person name="Sakamoto Y."/>
            <person name="Nakade K."/>
            <person name="Sato S."/>
            <person name="Yoshida Y."/>
            <person name="Miyazaki K."/>
            <person name="Natsume S."/>
            <person name="Konno N."/>
        </authorList>
    </citation>
    <scope>NUCLEOTIDE SEQUENCE [LARGE SCALE GENOMIC DNA]</scope>
    <source>
        <strain evidence="1 2">NBRC 111202</strain>
    </source>
</reference>
<protein>
    <submittedName>
        <fullName evidence="1">Uncharacterized protein</fullName>
    </submittedName>
</protein>
<dbReference type="EMBL" id="BDGU01001321">
    <property type="protein sequence ID" value="GAW09805.1"/>
    <property type="molecule type" value="Genomic_DNA"/>
</dbReference>
<proteinExistence type="predicted"/>
<evidence type="ECO:0000313" key="2">
    <source>
        <dbReference type="Proteomes" id="UP000188533"/>
    </source>
</evidence>
<organism evidence="1 2">
    <name type="scientific">Lentinula edodes</name>
    <name type="common">Shiitake mushroom</name>
    <name type="synonym">Lentinus edodes</name>
    <dbReference type="NCBI Taxonomy" id="5353"/>
    <lineage>
        <taxon>Eukaryota</taxon>
        <taxon>Fungi</taxon>
        <taxon>Dikarya</taxon>
        <taxon>Basidiomycota</taxon>
        <taxon>Agaricomycotina</taxon>
        <taxon>Agaricomycetes</taxon>
        <taxon>Agaricomycetidae</taxon>
        <taxon>Agaricales</taxon>
        <taxon>Marasmiineae</taxon>
        <taxon>Omphalotaceae</taxon>
        <taxon>Lentinula</taxon>
    </lineage>
</organism>
<accession>A0A1Q3ERH8</accession>
<reference evidence="1 2" key="2">
    <citation type="submission" date="2017-02" db="EMBL/GenBank/DDBJ databases">
        <title>A genome survey and senescence transcriptome analysis in Lentinula edodes.</title>
        <authorList>
            <person name="Sakamoto Y."/>
            <person name="Nakade K."/>
            <person name="Sato S."/>
            <person name="Yoshida Y."/>
            <person name="Miyazaki K."/>
            <person name="Natsume S."/>
            <person name="Konno N."/>
        </authorList>
    </citation>
    <scope>NUCLEOTIDE SEQUENCE [LARGE SCALE GENOMIC DNA]</scope>
    <source>
        <strain evidence="1 2">NBRC 111202</strain>
    </source>
</reference>
<dbReference type="Proteomes" id="UP000188533">
    <property type="component" value="Unassembled WGS sequence"/>
</dbReference>